<evidence type="ECO:0000313" key="1">
    <source>
        <dbReference type="EMBL" id="RIY37477.1"/>
    </source>
</evidence>
<proteinExistence type="predicted"/>
<reference evidence="1 2" key="1">
    <citation type="submission" date="2017-08" db="EMBL/GenBank/DDBJ databases">
        <title>Reclassification of Bisgaard taxon 37 and 44.</title>
        <authorList>
            <person name="Christensen H."/>
        </authorList>
    </citation>
    <scope>NUCLEOTIDE SEQUENCE [LARGE SCALE GENOMIC DNA]</scope>
    <source>
        <strain evidence="1 2">111</strain>
    </source>
</reference>
<sequence>MNASKRLINYLPQKDTYFMDRLDVLEFNVISSIKEKMLEKHVEKKIDKLQEIQATHRDKLDDLIYKVNKLLLILNEVHIGKVHLSKSYTVREVAQMLGVPYPTFIKRIYSGKYKQPQKINRVYYYYADDISLLKLQTEEMQGHGKLPSTRKNFKS</sequence>
<evidence type="ECO:0000313" key="2">
    <source>
        <dbReference type="Proteomes" id="UP000265916"/>
    </source>
</evidence>
<organism evidence="1 2">
    <name type="scientific">Psittacicella hinzii</name>
    <dbReference type="NCBI Taxonomy" id="2028575"/>
    <lineage>
        <taxon>Bacteria</taxon>
        <taxon>Pseudomonadati</taxon>
        <taxon>Pseudomonadota</taxon>
        <taxon>Gammaproteobacteria</taxon>
        <taxon>Pasteurellales</taxon>
        <taxon>Psittacicellaceae</taxon>
        <taxon>Psittacicella</taxon>
    </lineage>
</organism>
<gene>
    <name evidence="1" type="ORF">CKF58_04975</name>
</gene>
<keyword evidence="2" id="KW-1185">Reference proteome</keyword>
<dbReference type="Proteomes" id="UP000265916">
    <property type="component" value="Unassembled WGS sequence"/>
</dbReference>
<name>A0A3A1YN66_9GAMM</name>
<comment type="caution">
    <text evidence="1">The sequence shown here is derived from an EMBL/GenBank/DDBJ whole genome shotgun (WGS) entry which is preliminary data.</text>
</comment>
<dbReference type="EMBL" id="NRJG01000086">
    <property type="protein sequence ID" value="RIY37477.1"/>
    <property type="molecule type" value="Genomic_DNA"/>
</dbReference>
<dbReference type="AlphaFoldDB" id="A0A3A1YN66"/>
<accession>A0A3A1YN66</accession>
<protein>
    <recommendedName>
        <fullName evidence="3">Helix-turn-helix domain-containing protein</fullName>
    </recommendedName>
</protein>
<evidence type="ECO:0008006" key="3">
    <source>
        <dbReference type="Google" id="ProtNLM"/>
    </source>
</evidence>